<protein>
    <recommendedName>
        <fullName evidence="1">Reverse transcriptase domain-containing protein</fullName>
    </recommendedName>
</protein>
<gene>
    <name evidence="2" type="ORF">GKZ57_08385</name>
</gene>
<dbReference type="PROSITE" id="PS50878">
    <property type="entry name" value="RT_POL"/>
    <property type="match status" value="1"/>
</dbReference>
<evidence type="ECO:0000313" key="2">
    <source>
        <dbReference type="EMBL" id="MTD61286.1"/>
    </source>
</evidence>
<accession>A0A844GGS9</accession>
<dbReference type="Pfam" id="PF00078">
    <property type="entry name" value="RVT_1"/>
    <property type="match status" value="1"/>
</dbReference>
<evidence type="ECO:0000313" key="3">
    <source>
        <dbReference type="Proteomes" id="UP000437824"/>
    </source>
</evidence>
<dbReference type="SUPFAM" id="SSF56672">
    <property type="entry name" value="DNA/RNA polymerases"/>
    <property type="match status" value="1"/>
</dbReference>
<dbReference type="AlphaFoldDB" id="A0A844GGS9"/>
<dbReference type="Proteomes" id="UP000437824">
    <property type="component" value="Unassembled WGS sequence"/>
</dbReference>
<dbReference type="RefSeq" id="WP_118248152.1">
    <property type="nucleotide sequence ID" value="NZ_WMBC01000005.1"/>
</dbReference>
<proteinExistence type="predicted"/>
<evidence type="ECO:0000259" key="1">
    <source>
        <dbReference type="PROSITE" id="PS50878"/>
    </source>
</evidence>
<feature type="domain" description="Reverse transcriptase" evidence="1">
    <location>
        <begin position="1"/>
        <end position="331"/>
    </location>
</feature>
<reference evidence="2 3" key="1">
    <citation type="submission" date="2019-11" db="EMBL/GenBank/DDBJ databases">
        <title>Draft genome sequence of Blautia luti DSM 14534T, isolated from human stool.</title>
        <authorList>
            <person name="Ortiz R."/>
            <person name="Melis-Arcos F."/>
            <person name="Covarrubias P."/>
            <person name="Cardenas J.P."/>
            <person name="Perez-Donoso J."/>
            <person name="Almonacid D."/>
        </authorList>
    </citation>
    <scope>NUCLEOTIDE SEQUENCE [LARGE SCALE GENOMIC DNA]</scope>
    <source>
        <strain evidence="2 3">DSM 14534</strain>
    </source>
</reference>
<dbReference type="InterPro" id="IPR000477">
    <property type="entry name" value="RT_dom"/>
</dbReference>
<sequence length="565" mass="67193">MAIGYYDANFESNVEALLQGMWYSELPELIDITRIYHNMRNVLEKIGRGDYAYYKVDDNGFIIDFKGIDSPSYLRKPGVEPITYYTFKRNKSLREMQMVNLIHYCAFIYNSLYVFDDIFAKLYLDEENSEYISSSNSYLVVGESFSIDLEYDVEEIDEGVFVNGNNKTASWIKMEEGKMRIQKNQKSKIYFIKLDIESFFPNLYTHYLARIGQREPYKSLDVPQYYYDFMDKFHQRINDNQTKGVPAGNFSSHIGAELLMLCVDYDIRKTIGERKIGYVRYVDDMTFYSDDQQELDSMVISVQKILTNYRLRINGNKVEKGKLVKNQGMKISKVEIFEKFKYLNSVDNLELKYEDFFDFKCYIINLLETGRIGQIKTLLTRFLNRMNEEKILFNEIDSWFYYFLSLVFEEETLACHIYKILNKILKMVSNKAELLEELEEKRKFVDIHYSDSLIQIWHYYIMTENMNEMDRLSLFSKYIDAFSFFNANPIIVSHFIIQGNNKNRSVVAYICRGYKEQTGEDDWKSRIMFSKWWLPIFKIKMLDSFNYQNFLGTTLFPDVLKDLAK</sequence>
<dbReference type="EMBL" id="WMBC01000005">
    <property type="protein sequence ID" value="MTD61286.1"/>
    <property type="molecule type" value="Genomic_DNA"/>
</dbReference>
<comment type="caution">
    <text evidence="2">The sequence shown here is derived from an EMBL/GenBank/DDBJ whole genome shotgun (WGS) entry which is preliminary data.</text>
</comment>
<dbReference type="CDD" id="cd01646">
    <property type="entry name" value="RT_Bac_retron_I"/>
    <property type="match status" value="1"/>
</dbReference>
<dbReference type="InterPro" id="IPR043502">
    <property type="entry name" value="DNA/RNA_pol_sf"/>
</dbReference>
<name>A0A844GGS9_9FIRM</name>
<organism evidence="2 3">
    <name type="scientific">Blautia luti DSM 14534 = JCM 17040</name>
    <dbReference type="NCBI Taxonomy" id="649762"/>
    <lineage>
        <taxon>Bacteria</taxon>
        <taxon>Bacillati</taxon>
        <taxon>Bacillota</taxon>
        <taxon>Clostridia</taxon>
        <taxon>Lachnospirales</taxon>
        <taxon>Lachnospiraceae</taxon>
        <taxon>Blautia</taxon>
    </lineage>
</organism>